<feature type="compositionally biased region" description="Acidic residues" evidence="5">
    <location>
        <begin position="672"/>
        <end position="687"/>
    </location>
</feature>
<organism evidence="8 9">
    <name type="scientific">Hemibagrus guttatus</name>
    <dbReference type="NCBI Taxonomy" id="175788"/>
    <lineage>
        <taxon>Eukaryota</taxon>
        <taxon>Metazoa</taxon>
        <taxon>Chordata</taxon>
        <taxon>Craniata</taxon>
        <taxon>Vertebrata</taxon>
        <taxon>Euteleostomi</taxon>
        <taxon>Actinopterygii</taxon>
        <taxon>Neopterygii</taxon>
        <taxon>Teleostei</taxon>
        <taxon>Ostariophysi</taxon>
        <taxon>Siluriformes</taxon>
        <taxon>Bagridae</taxon>
        <taxon>Hemibagrus</taxon>
    </lineage>
</organism>
<feature type="compositionally biased region" description="Basic and acidic residues" evidence="5">
    <location>
        <begin position="813"/>
        <end position="824"/>
    </location>
</feature>
<dbReference type="PANTHER" id="PTHR12202">
    <property type="entry name" value="ESF1 HOMOLOG"/>
    <property type="match status" value="1"/>
</dbReference>
<sequence>MSQKPDSLSRVWVTGVPAHDRYPKHIAPDPYAPSCGWWAYGKVGLRRFFGLCPAESRRQRLGHQALACVPQPQAWLQGGAPVCVCKQSAVMSSKKEMSADERFARVKKDPRFWEMPDTEQKVRIDKRFQSMFHDERFKLKYTVDKRGRPVNHTSTEDLKRFYKLSDSEQSDTDAREEQQEKKKKKKEKKKAQAKEEERQDEEEELGKGEGPGSKKAVKKKLLKSDECEKIRKAEPVKGVRVVEEDDDDEDDDDDEEEYSDTEKGVGLSAEEEEEDDNEEEEDDDDEEEEDDDEGESESEDDSDSGPDLARGKGNIETSSEDEDGEEDEREDLLRNEEEEIEHDWGEMWKDAPRAEEISCRLAVCNMNWDRIKAKDLLALFSSFKPKGGVVLSVTIYPSEFGKERLEAEQSQGPLELTSLPDDPEADTEDQRIYREKVREYQFKRLRYYYAVVECDSPETAAKIYEECDGFEYESSCSTLDLRFIPDDITFDDEPKDRATDVDLSTYKPKLFTSTATTTAKVEITWDETDHDRITTLSKKFNKDELLNMDFQAYLASSSEDEDDEVEAEEVKPANLVMEEKKGKKEEKQIAKYRELLQNIQDKEKKGKDKDMEMEITWVPGLKESAEKLVKKKMEGKDQMTPWEEFLEKKKDKKKEKRKGKKDVEAQEKAAISDDELPPDVDLDDPFFSEELGGSTGATQKVKKSKTKNKKGEEQLTAEEEAELEKRKAEMALLMDDDEDEKHQHFNYEQIVEQQNLSKKKRKKLLKNNTLLEEDKFKVDLQDPRFQAMFTSHLYNLDPSDPAYKKTKGTQSILEEKQRRREEQQRSQQEALQSQEKPSKKTEEKQSTDVGETVTESTSAAPSKILDPSYNATSSVGCSGRGDEGALVIVMLVMSLV</sequence>
<accession>A0AAE0UKK1</accession>
<feature type="compositionally biased region" description="Basic and acidic residues" evidence="5">
    <location>
        <begin position="661"/>
        <end position="671"/>
    </location>
</feature>
<feature type="compositionally biased region" description="Acidic residues" evidence="5">
    <location>
        <begin position="243"/>
        <end position="259"/>
    </location>
</feature>
<dbReference type="GO" id="GO:0005730">
    <property type="term" value="C:nucleolus"/>
    <property type="evidence" value="ECO:0007669"/>
    <property type="project" value="UniProtKB-SubCell"/>
</dbReference>
<name>A0AAE0UKK1_9TELE</name>
<evidence type="ECO:0000259" key="7">
    <source>
        <dbReference type="Pfam" id="PF25121"/>
    </source>
</evidence>
<evidence type="ECO:0000313" key="8">
    <source>
        <dbReference type="EMBL" id="KAK3510434.1"/>
    </source>
</evidence>
<comment type="subcellular location">
    <subcellularLocation>
        <location evidence="1">Nucleus</location>
        <location evidence="1">Nucleolus</location>
    </subcellularLocation>
</comment>
<comment type="caution">
    <text evidence="8">The sequence shown here is derived from an EMBL/GenBank/DDBJ whole genome shotgun (WGS) entry which is preliminary data.</text>
</comment>
<feature type="domain" description="ESF1 RRM" evidence="7">
    <location>
        <begin position="359"/>
        <end position="499"/>
    </location>
</feature>
<dbReference type="GO" id="GO:0003723">
    <property type="term" value="F:RNA binding"/>
    <property type="evidence" value="ECO:0007669"/>
    <property type="project" value="TreeGrafter"/>
</dbReference>
<comment type="similarity">
    <text evidence="2">Belongs to the ESF1 family.</text>
</comment>
<feature type="region of interest" description="Disordered" evidence="5">
    <location>
        <begin position="632"/>
        <end position="722"/>
    </location>
</feature>
<dbReference type="EMBL" id="JAUCMX010000025">
    <property type="protein sequence ID" value="KAK3510434.1"/>
    <property type="molecule type" value="Genomic_DNA"/>
</dbReference>
<evidence type="ECO:0000256" key="2">
    <source>
        <dbReference type="ARBA" id="ARBA00009087"/>
    </source>
</evidence>
<evidence type="ECO:0000256" key="5">
    <source>
        <dbReference type="SAM" id="MobiDB-lite"/>
    </source>
</evidence>
<protein>
    <recommendedName>
        <fullName evidence="10">ESF1 homolog</fullName>
    </recommendedName>
</protein>
<dbReference type="InterPro" id="IPR056750">
    <property type="entry name" value="RRM_ESF1"/>
</dbReference>
<keyword evidence="3" id="KW-0175">Coiled coil</keyword>
<dbReference type="InterPro" id="IPR039754">
    <property type="entry name" value="Esf1"/>
</dbReference>
<feature type="compositionally biased region" description="Basic and acidic residues" evidence="5">
    <location>
        <begin position="836"/>
        <end position="846"/>
    </location>
</feature>
<feature type="compositionally biased region" description="Basic and acidic residues" evidence="5">
    <location>
        <begin position="222"/>
        <end position="242"/>
    </location>
</feature>
<feature type="compositionally biased region" description="Basic residues" evidence="5">
    <location>
        <begin position="650"/>
        <end position="660"/>
    </location>
</feature>
<feature type="region of interest" description="Disordered" evidence="5">
    <location>
        <begin position="404"/>
        <end position="429"/>
    </location>
</feature>
<dbReference type="Pfam" id="PF08159">
    <property type="entry name" value="NUC153"/>
    <property type="match status" value="1"/>
</dbReference>
<feature type="region of interest" description="Disordered" evidence="5">
    <location>
        <begin position="147"/>
        <end position="347"/>
    </location>
</feature>
<dbReference type="AlphaFoldDB" id="A0AAE0UKK1"/>
<feature type="compositionally biased region" description="Acidic residues" evidence="5">
    <location>
        <begin position="318"/>
        <end position="341"/>
    </location>
</feature>
<evidence type="ECO:0000313" key="9">
    <source>
        <dbReference type="Proteomes" id="UP001274896"/>
    </source>
</evidence>
<feature type="compositionally biased region" description="Polar residues" evidence="5">
    <location>
        <begin position="847"/>
        <end position="860"/>
    </location>
</feature>
<keyword evidence="4" id="KW-0539">Nucleus</keyword>
<feature type="compositionally biased region" description="Basic and acidic residues" evidence="5">
    <location>
        <begin position="154"/>
        <end position="180"/>
    </location>
</feature>
<dbReference type="GO" id="GO:0006364">
    <property type="term" value="P:rRNA processing"/>
    <property type="evidence" value="ECO:0007669"/>
    <property type="project" value="InterPro"/>
</dbReference>
<evidence type="ECO:0000256" key="1">
    <source>
        <dbReference type="ARBA" id="ARBA00004604"/>
    </source>
</evidence>
<evidence type="ECO:0000256" key="3">
    <source>
        <dbReference type="ARBA" id="ARBA00023054"/>
    </source>
</evidence>
<keyword evidence="9" id="KW-1185">Reference proteome</keyword>
<evidence type="ECO:0008006" key="10">
    <source>
        <dbReference type="Google" id="ProtNLM"/>
    </source>
</evidence>
<dbReference type="Gene3D" id="3.30.70.330">
    <property type="match status" value="1"/>
</dbReference>
<evidence type="ECO:0000259" key="6">
    <source>
        <dbReference type="Pfam" id="PF08159"/>
    </source>
</evidence>
<dbReference type="PANTHER" id="PTHR12202:SF0">
    <property type="entry name" value="ESF1 HOMOLOG"/>
    <property type="match status" value="1"/>
</dbReference>
<evidence type="ECO:0000256" key="4">
    <source>
        <dbReference type="ARBA" id="ARBA00023242"/>
    </source>
</evidence>
<dbReference type="InterPro" id="IPR012580">
    <property type="entry name" value="NUC153"/>
</dbReference>
<dbReference type="Proteomes" id="UP001274896">
    <property type="component" value="Unassembled WGS sequence"/>
</dbReference>
<reference evidence="8" key="1">
    <citation type="submission" date="2023-06" db="EMBL/GenBank/DDBJ databases">
        <title>Male Hemibagrus guttatus genome.</title>
        <authorList>
            <person name="Bian C."/>
        </authorList>
    </citation>
    <scope>NUCLEOTIDE SEQUENCE</scope>
    <source>
        <strain evidence="8">Male_cb2023</strain>
        <tissue evidence="8">Muscle</tissue>
    </source>
</reference>
<dbReference type="Pfam" id="PF25121">
    <property type="entry name" value="RRM_ESF1"/>
    <property type="match status" value="1"/>
</dbReference>
<proteinExistence type="inferred from homology"/>
<feature type="compositionally biased region" description="Acidic residues" evidence="5">
    <location>
        <begin position="269"/>
        <end position="304"/>
    </location>
</feature>
<feature type="region of interest" description="Disordered" evidence="5">
    <location>
        <begin position="794"/>
        <end position="877"/>
    </location>
</feature>
<dbReference type="InterPro" id="IPR012677">
    <property type="entry name" value="Nucleotide-bd_a/b_plait_sf"/>
</dbReference>
<gene>
    <name evidence="8" type="ORF">QTP70_005941</name>
</gene>
<feature type="domain" description="NUC153" evidence="6">
    <location>
        <begin position="782"/>
        <end position="809"/>
    </location>
</feature>
<feature type="compositionally biased region" description="Low complexity" evidence="5">
    <location>
        <begin position="825"/>
        <end position="835"/>
    </location>
</feature>